<evidence type="ECO:0000256" key="13">
    <source>
        <dbReference type="ARBA" id="ARBA00023136"/>
    </source>
</evidence>
<keyword evidence="9" id="KW-0808">Transferase</keyword>
<dbReference type="Gene3D" id="1.10.3810.10">
    <property type="entry name" value="Biosynthetic peptidoglycan transglycosylase-like"/>
    <property type="match status" value="1"/>
</dbReference>
<dbReference type="OrthoDB" id="9766909at2"/>
<feature type="domain" description="Glycosyl transferase family 51" evidence="21">
    <location>
        <begin position="59"/>
        <end position="232"/>
    </location>
</feature>
<feature type="region of interest" description="Disordered" evidence="18">
    <location>
        <begin position="716"/>
        <end position="815"/>
    </location>
</feature>
<dbReference type="GO" id="GO:0008360">
    <property type="term" value="P:regulation of cell shape"/>
    <property type="evidence" value="ECO:0007669"/>
    <property type="project" value="UniProtKB-KW"/>
</dbReference>
<dbReference type="STRING" id="1285928.SAMN04487894_12018"/>
<accession>A0A1G7A109</accession>
<evidence type="ECO:0000256" key="6">
    <source>
        <dbReference type="ARBA" id="ARBA00022645"/>
    </source>
</evidence>
<dbReference type="InterPro" id="IPR050396">
    <property type="entry name" value="Glycosyltr_51/Transpeptidase"/>
</dbReference>
<reference evidence="23" key="1">
    <citation type="submission" date="2016-10" db="EMBL/GenBank/DDBJ databases">
        <authorList>
            <person name="Varghese N."/>
            <person name="Submissions S."/>
        </authorList>
    </citation>
    <scope>NUCLEOTIDE SEQUENCE [LARGE SCALE GENOMIC DNA]</scope>
    <source>
        <strain evidence="23">DSM 25811 / CCM 8410 / LMG 26954 / E90</strain>
    </source>
</reference>
<gene>
    <name evidence="22" type="ORF">SAMN04487894_12018</name>
</gene>
<feature type="domain" description="Penicillin-binding protein transpeptidase" evidence="20">
    <location>
        <begin position="413"/>
        <end position="652"/>
    </location>
</feature>
<evidence type="ECO:0000256" key="2">
    <source>
        <dbReference type="ARBA" id="ARBA00004752"/>
    </source>
</evidence>
<feature type="compositionally biased region" description="Polar residues" evidence="18">
    <location>
        <begin position="718"/>
        <end position="728"/>
    </location>
</feature>
<dbReference type="PANTHER" id="PTHR32282:SF11">
    <property type="entry name" value="PENICILLIN-BINDING PROTEIN 1B"/>
    <property type="match status" value="1"/>
</dbReference>
<dbReference type="GO" id="GO:0009252">
    <property type="term" value="P:peptidoglycan biosynthetic process"/>
    <property type="evidence" value="ECO:0007669"/>
    <property type="project" value="UniProtKB-KW"/>
</dbReference>
<sequence length="815" mass="91134">MKRSVRIFWRIFFILFGLGILTVLLANWGVFGKMPSLAELENPTITQASEVLAADGTLMGKYYLPNGNRSIVKYRDISPNVINALIATEDKRFYDHAGIDLKGTLRAIFLLGKEGGGSTITQQLALALFNQRASNKAVRVIQKLKEWIISVKLERNFTKEEIVALYLNAVPFSDNVYGIRNAARTWFQKEPDRLSVDEAALLVGMINGPGIYNPRRNPKLAIDRRNLVIARMVDNGNLSAAEGSRVAAMPMRLNYKKMDENTGFAPYFRDVLRDELKTILKDPGLKKSDGSSYSLYEDGLRIYTTINPLMQQYAEEAVYTQVPNLQRALVRQSFIKSGAVWKGRDNILLRAMKESDRWKNMADDGFSDKEIKASFYKKVPMKIFAWDAKYKGKDTVMTPYDSIKYHRTMVQSAFMVMDPVTGEVKAWVGGIDFKTYKYDHVNLRTKRQVGSTIKPLLYAEAIEERGMTPESMVEDVQQDFGNGQLVPATGRTCSGRTMTMASALAWSKNCATAYIMKLVGPAQFVKFLQQINIPTKIQPFPSIALGSCELSLFEMLWGYSIFGGRGFSTKPYFISRIEDRNGNVIKRFDYSVNRKEAISEATAYTMSRMMQGIVDKGTAAGLRARLGAAEMAGKTGTTNDNSDAWFMGFTPQLLGGVWVGCDDRFIRNEGRGGFGGEAARPIWEAFFKKVYADKSLGINRDEKFAEPATMENEILSADPSQFVTSENAEPTAEGEDAGVGSEQDYMSNTNEYIGPESKPVTDENKGPVKDTTQKEPKAVQGKPIGSSDEPKKKKGFLGGLFKKKDKNKKQEPEKQ</sequence>
<keyword evidence="7" id="KW-0645">Protease</keyword>
<dbReference type="GO" id="GO:0071555">
    <property type="term" value="P:cell wall organization"/>
    <property type="evidence" value="ECO:0007669"/>
    <property type="project" value="UniProtKB-KW"/>
</dbReference>
<keyword evidence="19" id="KW-1133">Transmembrane helix</keyword>
<evidence type="ECO:0000259" key="21">
    <source>
        <dbReference type="Pfam" id="PF00912"/>
    </source>
</evidence>
<keyword evidence="8" id="KW-0328">Glycosyltransferase</keyword>
<keyword evidence="6" id="KW-0121">Carboxypeptidase</keyword>
<protein>
    <submittedName>
        <fullName evidence="22">Penicillin-binding protein 1A</fullName>
    </submittedName>
</protein>
<evidence type="ECO:0000313" key="23">
    <source>
        <dbReference type="Proteomes" id="UP000198757"/>
    </source>
</evidence>
<evidence type="ECO:0000256" key="4">
    <source>
        <dbReference type="ARBA" id="ARBA00007739"/>
    </source>
</evidence>
<feature type="compositionally biased region" description="Basic and acidic residues" evidence="18">
    <location>
        <begin position="759"/>
        <end position="777"/>
    </location>
</feature>
<dbReference type="GO" id="GO:0008955">
    <property type="term" value="F:peptidoglycan glycosyltransferase activity"/>
    <property type="evidence" value="ECO:0007669"/>
    <property type="project" value="UniProtKB-EC"/>
</dbReference>
<dbReference type="Gene3D" id="3.40.710.10">
    <property type="entry name" value="DD-peptidase/beta-lactamase superfamily"/>
    <property type="match status" value="2"/>
</dbReference>
<evidence type="ECO:0000256" key="7">
    <source>
        <dbReference type="ARBA" id="ARBA00022670"/>
    </source>
</evidence>
<dbReference type="AlphaFoldDB" id="A0A1G7A109"/>
<keyword evidence="14" id="KW-0511">Multifunctional enzyme</keyword>
<evidence type="ECO:0000256" key="12">
    <source>
        <dbReference type="ARBA" id="ARBA00022984"/>
    </source>
</evidence>
<dbReference type="GO" id="GO:0008658">
    <property type="term" value="F:penicillin binding"/>
    <property type="evidence" value="ECO:0007669"/>
    <property type="project" value="InterPro"/>
</dbReference>
<evidence type="ECO:0000313" key="22">
    <source>
        <dbReference type="EMBL" id="SDE07745.1"/>
    </source>
</evidence>
<dbReference type="Proteomes" id="UP000198757">
    <property type="component" value="Unassembled WGS sequence"/>
</dbReference>
<evidence type="ECO:0000259" key="20">
    <source>
        <dbReference type="Pfam" id="PF00905"/>
    </source>
</evidence>
<dbReference type="GO" id="GO:0005886">
    <property type="term" value="C:plasma membrane"/>
    <property type="evidence" value="ECO:0007669"/>
    <property type="project" value="UniProtKB-SubCell"/>
</dbReference>
<dbReference type="InterPro" id="IPR012338">
    <property type="entry name" value="Beta-lactam/transpept-like"/>
</dbReference>
<dbReference type="InterPro" id="IPR001460">
    <property type="entry name" value="PCN-bd_Tpept"/>
</dbReference>
<evidence type="ECO:0000256" key="5">
    <source>
        <dbReference type="ARBA" id="ARBA00022475"/>
    </source>
</evidence>
<evidence type="ECO:0000256" key="1">
    <source>
        <dbReference type="ARBA" id="ARBA00004236"/>
    </source>
</evidence>
<keyword evidence="23" id="KW-1185">Reference proteome</keyword>
<dbReference type="PANTHER" id="PTHR32282">
    <property type="entry name" value="BINDING PROTEIN TRANSPEPTIDASE, PUTATIVE-RELATED"/>
    <property type="match status" value="1"/>
</dbReference>
<proteinExistence type="inferred from homology"/>
<dbReference type="GO" id="GO:0009002">
    <property type="term" value="F:serine-type D-Ala-D-Ala carboxypeptidase activity"/>
    <property type="evidence" value="ECO:0007669"/>
    <property type="project" value="UniProtKB-EC"/>
</dbReference>
<keyword evidence="13 19" id="KW-0472">Membrane</keyword>
<dbReference type="RefSeq" id="WP_090392843.1">
    <property type="nucleotide sequence ID" value="NZ_FMZO01000020.1"/>
</dbReference>
<dbReference type="SUPFAM" id="SSF53955">
    <property type="entry name" value="Lysozyme-like"/>
    <property type="match status" value="1"/>
</dbReference>
<evidence type="ECO:0000256" key="18">
    <source>
        <dbReference type="SAM" id="MobiDB-lite"/>
    </source>
</evidence>
<dbReference type="GO" id="GO:0006508">
    <property type="term" value="P:proteolysis"/>
    <property type="evidence" value="ECO:0007669"/>
    <property type="project" value="UniProtKB-KW"/>
</dbReference>
<evidence type="ECO:0000256" key="9">
    <source>
        <dbReference type="ARBA" id="ARBA00022679"/>
    </source>
</evidence>
<name>A0A1G7A109_NIADE</name>
<comment type="catalytic activity">
    <reaction evidence="17">
        <text>[GlcNAc-(1-&gt;4)-Mur2Ac(oyl-L-Ala-gamma-D-Glu-L-Lys-D-Ala-D-Ala)](n)-di-trans,octa-cis-undecaprenyl diphosphate + beta-D-GlcNAc-(1-&gt;4)-Mur2Ac(oyl-L-Ala-gamma-D-Glu-L-Lys-D-Ala-D-Ala)-di-trans,octa-cis-undecaprenyl diphosphate = [GlcNAc-(1-&gt;4)-Mur2Ac(oyl-L-Ala-gamma-D-Glu-L-Lys-D-Ala-D-Ala)](n+1)-di-trans,octa-cis-undecaprenyl diphosphate + di-trans,octa-cis-undecaprenyl diphosphate + H(+)</text>
        <dbReference type="Rhea" id="RHEA:23708"/>
        <dbReference type="Rhea" id="RHEA-COMP:9602"/>
        <dbReference type="Rhea" id="RHEA-COMP:9603"/>
        <dbReference type="ChEBI" id="CHEBI:15378"/>
        <dbReference type="ChEBI" id="CHEBI:58405"/>
        <dbReference type="ChEBI" id="CHEBI:60033"/>
        <dbReference type="ChEBI" id="CHEBI:78435"/>
        <dbReference type="EC" id="2.4.99.28"/>
    </reaction>
</comment>
<comment type="catalytic activity">
    <reaction evidence="16">
        <text>Preferential cleavage: (Ac)2-L-Lys-D-Ala-|-D-Ala. Also transpeptidation of peptidyl-alanyl moieties that are N-acyl substituents of D-alanine.</text>
        <dbReference type="EC" id="3.4.16.4"/>
    </reaction>
</comment>
<comment type="pathway">
    <text evidence="2">Cell wall biogenesis; peptidoglycan biosynthesis.</text>
</comment>
<evidence type="ECO:0000256" key="8">
    <source>
        <dbReference type="ARBA" id="ARBA00022676"/>
    </source>
</evidence>
<dbReference type="InterPro" id="IPR023346">
    <property type="entry name" value="Lysozyme-like_dom_sf"/>
</dbReference>
<dbReference type="SUPFAM" id="SSF56601">
    <property type="entry name" value="beta-lactamase/transpeptidase-like"/>
    <property type="match status" value="1"/>
</dbReference>
<dbReference type="GO" id="GO:0030288">
    <property type="term" value="C:outer membrane-bounded periplasmic space"/>
    <property type="evidence" value="ECO:0007669"/>
    <property type="project" value="TreeGrafter"/>
</dbReference>
<evidence type="ECO:0000256" key="17">
    <source>
        <dbReference type="ARBA" id="ARBA00049902"/>
    </source>
</evidence>
<dbReference type="InterPro" id="IPR001264">
    <property type="entry name" value="Glyco_trans_51"/>
</dbReference>
<comment type="subcellular location">
    <subcellularLocation>
        <location evidence="1">Cell membrane</location>
    </subcellularLocation>
</comment>
<evidence type="ECO:0000256" key="10">
    <source>
        <dbReference type="ARBA" id="ARBA00022801"/>
    </source>
</evidence>
<dbReference type="Pfam" id="PF00912">
    <property type="entry name" value="Transgly"/>
    <property type="match status" value="1"/>
</dbReference>
<keyword evidence="11" id="KW-0133">Cell shape</keyword>
<evidence type="ECO:0000256" key="3">
    <source>
        <dbReference type="ARBA" id="ARBA00007090"/>
    </source>
</evidence>
<dbReference type="Pfam" id="PF00905">
    <property type="entry name" value="Transpeptidase"/>
    <property type="match status" value="1"/>
</dbReference>
<comment type="similarity">
    <text evidence="4">In the N-terminal section; belongs to the glycosyltransferase 51 family.</text>
</comment>
<evidence type="ECO:0000256" key="11">
    <source>
        <dbReference type="ARBA" id="ARBA00022960"/>
    </source>
</evidence>
<keyword evidence="10" id="KW-0378">Hydrolase</keyword>
<organism evidence="22 23">
    <name type="scientific">Niabella drilacis (strain DSM 25811 / CCM 8410 / CCUG 62505 / LMG 26954 / E90)</name>
    <dbReference type="NCBI Taxonomy" id="1285928"/>
    <lineage>
        <taxon>Bacteria</taxon>
        <taxon>Pseudomonadati</taxon>
        <taxon>Bacteroidota</taxon>
        <taxon>Chitinophagia</taxon>
        <taxon>Chitinophagales</taxon>
        <taxon>Chitinophagaceae</taxon>
        <taxon>Niabella</taxon>
    </lineage>
</organism>
<evidence type="ECO:0000256" key="19">
    <source>
        <dbReference type="SAM" id="Phobius"/>
    </source>
</evidence>
<evidence type="ECO:0000256" key="16">
    <source>
        <dbReference type="ARBA" id="ARBA00034000"/>
    </source>
</evidence>
<keyword evidence="5" id="KW-1003">Cell membrane</keyword>
<evidence type="ECO:0000256" key="15">
    <source>
        <dbReference type="ARBA" id="ARBA00023316"/>
    </source>
</evidence>
<comment type="similarity">
    <text evidence="3">In the C-terminal section; belongs to the transpeptidase family.</text>
</comment>
<feature type="transmembrane region" description="Helical" evidence="19">
    <location>
        <begin position="7"/>
        <end position="31"/>
    </location>
</feature>
<keyword evidence="19" id="KW-0812">Transmembrane</keyword>
<keyword evidence="15" id="KW-0961">Cell wall biogenesis/degradation</keyword>
<dbReference type="InterPro" id="IPR036950">
    <property type="entry name" value="PBP_transglycosylase"/>
</dbReference>
<dbReference type="EMBL" id="FMZO01000020">
    <property type="protein sequence ID" value="SDE07745.1"/>
    <property type="molecule type" value="Genomic_DNA"/>
</dbReference>
<evidence type="ECO:0000256" key="14">
    <source>
        <dbReference type="ARBA" id="ARBA00023268"/>
    </source>
</evidence>
<keyword evidence="12" id="KW-0573">Peptidoglycan synthesis</keyword>